<dbReference type="AlphaFoldDB" id="A0AAW1P4E3"/>
<dbReference type="InterPro" id="IPR041492">
    <property type="entry name" value="HAD_2"/>
</dbReference>
<dbReference type="SUPFAM" id="SSF56784">
    <property type="entry name" value="HAD-like"/>
    <property type="match status" value="1"/>
</dbReference>
<dbReference type="Proteomes" id="UP001465755">
    <property type="component" value="Unassembled WGS sequence"/>
</dbReference>
<reference evidence="1 2" key="1">
    <citation type="journal article" date="2024" name="Nat. Commun.">
        <title>Phylogenomics reveals the evolutionary origins of lichenization in chlorophyte algae.</title>
        <authorList>
            <person name="Puginier C."/>
            <person name="Libourel C."/>
            <person name="Otte J."/>
            <person name="Skaloud P."/>
            <person name="Haon M."/>
            <person name="Grisel S."/>
            <person name="Petersen M."/>
            <person name="Berrin J.G."/>
            <person name="Delaux P.M."/>
            <person name="Dal Grande F."/>
            <person name="Keller J."/>
        </authorList>
    </citation>
    <scope>NUCLEOTIDE SEQUENCE [LARGE SCALE GENOMIC DNA]</scope>
    <source>
        <strain evidence="1 2">SAG 2036</strain>
    </source>
</reference>
<organism evidence="1 2">
    <name type="scientific">Symbiochloris irregularis</name>
    <dbReference type="NCBI Taxonomy" id="706552"/>
    <lineage>
        <taxon>Eukaryota</taxon>
        <taxon>Viridiplantae</taxon>
        <taxon>Chlorophyta</taxon>
        <taxon>core chlorophytes</taxon>
        <taxon>Trebouxiophyceae</taxon>
        <taxon>Trebouxiales</taxon>
        <taxon>Trebouxiaceae</taxon>
        <taxon>Symbiochloris</taxon>
    </lineage>
</organism>
<dbReference type="InterPro" id="IPR023198">
    <property type="entry name" value="PGP-like_dom2"/>
</dbReference>
<dbReference type="InterPro" id="IPR036412">
    <property type="entry name" value="HAD-like_sf"/>
</dbReference>
<proteinExistence type="predicted"/>
<dbReference type="PANTHER" id="PTHR47858">
    <property type="entry name" value="HALOACID DEHALOGENASE-LIKE HYDROLASE (HAD) SUPERFAMILY PROTEIN"/>
    <property type="match status" value="1"/>
</dbReference>
<keyword evidence="2" id="KW-1185">Reference proteome</keyword>
<dbReference type="PANTHER" id="PTHR47858:SF2">
    <property type="entry name" value="HALOACID DEHALOGENASE-LIKE HYDROLASE (HAD) SUPERFAMILY PROTEIN"/>
    <property type="match status" value="1"/>
</dbReference>
<evidence type="ECO:0000313" key="2">
    <source>
        <dbReference type="Proteomes" id="UP001465755"/>
    </source>
</evidence>
<dbReference type="Gene3D" id="1.10.150.240">
    <property type="entry name" value="Putative phosphatase, domain 2"/>
    <property type="match status" value="1"/>
</dbReference>
<dbReference type="Pfam" id="PF13419">
    <property type="entry name" value="HAD_2"/>
    <property type="match status" value="1"/>
</dbReference>
<sequence length="292" mass="32042">MLLRAGQQLGVGSEYGEGFLQYKARGTPERLDVDTLNERLRAHGPQRLRQHMRPDEALAAIICWDGVITDMKAHHRSAWHKVAAEEKLAFPGPPMERHVFSVSPEQAITQVLHWTTDAGQAQRLAWLVAAKLAEELRSLREPAAGVRDWLAALASSHVQCALVAPLDRASLGQTLDRMGLVHAFQARVSADDGMDTRAQCLLSAALQLNRPPNRCVVFDASPAGITAAHNCTMKAVAVLGPHPAWKLHAADLTCSSLEELTVYNMRRLFANTGHELMDVCQQHQMNGAVMSC</sequence>
<dbReference type="EMBL" id="JALJOQ010000059">
    <property type="protein sequence ID" value="KAK9803461.1"/>
    <property type="molecule type" value="Genomic_DNA"/>
</dbReference>
<dbReference type="InterPro" id="IPR023214">
    <property type="entry name" value="HAD_sf"/>
</dbReference>
<comment type="caution">
    <text evidence="1">The sequence shown here is derived from an EMBL/GenBank/DDBJ whole genome shotgun (WGS) entry which is preliminary data.</text>
</comment>
<evidence type="ECO:0000313" key="1">
    <source>
        <dbReference type="EMBL" id="KAK9803461.1"/>
    </source>
</evidence>
<gene>
    <name evidence="1" type="ORF">WJX73_004643</name>
</gene>
<protein>
    <submittedName>
        <fullName evidence="1">Uncharacterized protein</fullName>
    </submittedName>
</protein>
<accession>A0AAW1P4E3</accession>
<dbReference type="CDD" id="cd07505">
    <property type="entry name" value="HAD_BPGM-like"/>
    <property type="match status" value="1"/>
</dbReference>
<dbReference type="Gene3D" id="3.40.50.1000">
    <property type="entry name" value="HAD superfamily/HAD-like"/>
    <property type="match status" value="1"/>
</dbReference>
<name>A0AAW1P4E3_9CHLO</name>